<name>A0A2V1N1P7_9LACO</name>
<dbReference type="Gene3D" id="3.10.180.10">
    <property type="entry name" value="2,3-Dihydroxybiphenyl 1,2-Dioxygenase, domain 1"/>
    <property type="match status" value="1"/>
</dbReference>
<gene>
    <name evidence="1" type="ORF">DCM90_04555</name>
</gene>
<proteinExistence type="predicted"/>
<dbReference type="SUPFAM" id="SSF54593">
    <property type="entry name" value="Glyoxalase/Bleomycin resistance protein/Dihydroxybiphenyl dioxygenase"/>
    <property type="match status" value="1"/>
</dbReference>
<dbReference type="EMBL" id="QCXQ01000002">
    <property type="protein sequence ID" value="PWG00210.1"/>
    <property type="molecule type" value="Genomic_DNA"/>
</dbReference>
<accession>A0A2V1N1P7</accession>
<sequence length="167" mass="18947">MNRITTPMIYFDGDARDAISFYMSALDFQMVFIETFSNYHFHDPSFPLNPADRNKIAYAVLTADGNSGNGDGIIVADRTIDEGLEDGSGAVELNLQVNNRREVLHIENKFLADDRTQIIDDLYPTAYSSSIVRLMDPFGITWRIMSNDRVSPFNWFAGSNRRPKNKP</sequence>
<evidence type="ECO:0000313" key="2">
    <source>
        <dbReference type="Proteomes" id="UP000245080"/>
    </source>
</evidence>
<organism evidence="1 2">
    <name type="scientific">Levilactobacillus bambusae</name>
    <dbReference type="NCBI Taxonomy" id="2024736"/>
    <lineage>
        <taxon>Bacteria</taxon>
        <taxon>Bacillati</taxon>
        <taxon>Bacillota</taxon>
        <taxon>Bacilli</taxon>
        <taxon>Lactobacillales</taxon>
        <taxon>Lactobacillaceae</taxon>
        <taxon>Levilactobacillus</taxon>
    </lineage>
</organism>
<evidence type="ECO:0000313" key="1">
    <source>
        <dbReference type="EMBL" id="PWG00210.1"/>
    </source>
</evidence>
<dbReference type="OrthoDB" id="9795306at2"/>
<dbReference type="Proteomes" id="UP000245080">
    <property type="component" value="Unassembled WGS sequence"/>
</dbReference>
<dbReference type="RefSeq" id="WP_109250157.1">
    <property type="nucleotide sequence ID" value="NZ_QCXQ01000002.1"/>
</dbReference>
<comment type="caution">
    <text evidence="1">The sequence shown here is derived from an EMBL/GenBank/DDBJ whole genome shotgun (WGS) entry which is preliminary data.</text>
</comment>
<dbReference type="InterPro" id="IPR029068">
    <property type="entry name" value="Glyas_Bleomycin-R_OHBP_Dase"/>
</dbReference>
<keyword evidence="2" id="KW-1185">Reference proteome</keyword>
<reference evidence="1 2" key="1">
    <citation type="journal article" date="2018" name="Int. J. Syst. Evol. Microbiol.">
        <title>Lactobacillus bambusae sp. nov., isolated from a traditional fermented Ma-bamboo shoots of Taiwan.</title>
        <authorList>
            <person name="Wang L.-T."/>
        </authorList>
    </citation>
    <scope>NUCLEOTIDE SEQUENCE [LARGE SCALE GENOMIC DNA]</scope>
    <source>
        <strain evidence="1 2">BS-W1</strain>
    </source>
</reference>
<dbReference type="AlphaFoldDB" id="A0A2V1N1P7"/>
<protein>
    <recommendedName>
        <fullName evidence="3">VOC family protein</fullName>
    </recommendedName>
</protein>
<evidence type="ECO:0008006" key="3">
    <source>
        <dbReference type="Google" id="ProtNLM"/>
    </source>
</evidence>